<comment type="caution">
    <text evidence="1">The sequence shown here is derived from an EMBL/GenBank/DDBJ whole genome shotgun (WGS) entry which is preliminary data.</text>
</comment>
<dbReference type="EMBL" id="JBEFKJ010000010">
    <property type="protein sequence ID" value="KAL2043902.1"/>
    <property type="molecule type" value="Genomic_DNA"/>
</dbReference>
<dbReference type="Proteomes" id="UP001590950">
    <property type="component" value="Unassembled WGS sequence"/>
</dbReference>
<proteinExistence type="predicted"/>
<evidence type="ECO:0000313" key="2">
    <source>
        <dbReference type="Proteomes" id="UP001590950"/>
    </source>
</evidence>
<sequence length="211" mass="23664">MKWGAQEIAEIRQRLISNTTMLTAFVSTSQPSVELKLDKLLRDVRDGRREPSIASRQTVDSLTPNDKETWRAIRKELEDIGITIAAFDANKDFIFSWFTNAVPSGAFQEEEPPSPSESTCLSRTRSPVISSYSFKVDESDPPDVSGGIGPLNRRKISTNISSRRQASRLQLLRTLQDTFPELQSFLQVCLGPTGDFPQRCGRVTRLTLIES</sequence>
<accession>A0ABR4ADL0</accession>
<organism evidence="1 2">
    <name type="scientific">Stereocaulon virgatum</name>
    <dbReference type="NCBI Taxonomy" id="373712"/>
    <lineage>
        <taxon>Eukaryota</taxon>
        <taxon>Fungi</taxon>
        <taxon>Dikarya</taxon>
        <taxon>Ascomycota</taxon>
        <taxon>Pezizomycotina</taxon>
        <taxon>Lecanoromycetes</taxon>
        <taxon>OSLEUM clade</taxon>
        <taxon>Lecanoromycetidae</taxon>
        <taxon>Lecanorales</taxon>
        <taxon>Lecanorineae</taxon>
        <taxon>Stereocaulaceae</taxon>
        <taxon>Stereocaulon</taxon>
    </lineage>
</organism>
<keyword evidence="2" id="KW-1185">Reference proteome</keyword>
<protein>
    <submittedName>
        <fullName evidence="1">Uncharacterized protein</fullName>
    </submittedName>
</protein>
<evidence type="ECO:0000313" key="1">
    <source>
        <dbReference type="EMBL" id="KAL2043902.1"/>
    </source>
</evidence>
<reference evidence="1 2" key="1">
    <citation type="submission" date="2024-09" db="EMBL/GenBank/DDBJ databases">
        <title>Rethinking Asexuality: The Enigmatic Case of Functional Sexual Genes in Lepraria (Stereocaulaceae).</title>
        <authorList>
            <person name="Doellman M."/>
            <person name="Sun Y."/>
            <person name="Barcenas-Pena A."/>
            <person name="Lumbsch H.T."/>
            <person name="Grewe F."/>
        </authorList>
    </citation>
    <scope>NUCLEOTIDE SEQUENCE [LARGE SCALE GENOMIC DNA]</scope>
    <source>
        <strain evidence="1 2">Mercado 3170</strain>
    </source>
</reference>
<name>A0ABR4ADL0_9LECA</name>
<gene>
    <name evidence="1" type="ORF">N7G274_003422</name>
</gene>